<organism evidence="3">
    <name type="scientific">Strongyloides stercoralis</name>
    <name type="common">Threadworm</name>
    <dbReference type="NCBI Taxonomy" id="6248"/>
    <lineage>
        <taxon>Eukaryota</taxon>
        <taxon>Metazoa</taxon>
        <taxon>Ecdysozoa</taxon>
        <taxon>Nematoda</taxon>
        <taxon>Chromadorea</taxon>
        <taxon>Rhabditida</taxon>
        <taxon>Tylenchina</taxon>
        <taxon>Panagrolaimomorpha</taxon>
        <taxon>Strongyloidoidea</taxon>
        <taxon>Strongyloididae</taxon>
        <taxon>Strongyloides</taxon>
    </lineage>
</organism>
<sequence>MESENFIENNFSNTSPSSSKSGSPSDSQKSSDTSMSSNFNNFPDCSKNSDVPSTPAIIKARKVYEQFNIYSPSDNMLSPCTKKLFINKPRSKKISPTHPINILRTKQQETVYNQKNE</sequence>
<dbReference type="InterPro" id="IPR007727">
    <property type="entry name" value="Spo12"/>
</dbReference>
<dbReference type="Proteomes" id="UP000035681">
    <property type="component" value="Unplaced"/>
</dbReference>
<feature type="compositionally biased region" description="Polar residues" evidence="1">
    <location>
        <begin position="39"/>
        <end position="52"/>
    </location>
</feature>
<name>A0A0K0EAL4_STRER</name>
<evidence type="ECO:0000313" key="3">
    <source>
        <dbReference type="WBParaSite" id="SSTP_0000653800.1"/>
    </source>
</evidence>
<dbReference type="Pfam" id="PF05032">
    <property type="entry name" value="Spo12"/>
    <property type="match status" value="1"/>
</dbReference>
<evidence type="ECO:0000313" key="2">
    <source>
        <dbReference type="Proteomes" id="UP000035681"/>
    </source>
</evidence>
<dbReference type="WBParaSite" id="TCONS_00010195.p1">
    <property type="protein sequence ID" value="TCONS_00010195.p1"/>
    <property type="gene ID" value="XLOC_007897"/>
</dbReference>
<evidence type="ECO:0000313" key="4">
    <source>
        <dbReference type="WBParaSite" id="TCONS_00010195.p1"/>
    </source>
</evidence>
<feature type="region of interest" description="Disordered" evidence="1">
    <location>
        <begin position="1"/>
        <end position="53"/>
    </location>
</feature>
<dbReference type="AlphaFoldDB" id="A0A0K0EAL4"/>
<feature type="compositionally biased region" description="Low complexity" evidence="1">
    <location>
        <begin position="1"/>
        <end position="38"/>
    </location>
</feature>
<proteinExistence type="predicted"/>
<accession>A0A0K0EAL4</accession>
<evidence type="ECO:0000256" key="1">
    <source>
        <dbReference type="SAM" id="MobiDB-lite"/>
    </source>
</evidence>
<reference evidence="3" key="1">
    <citation type="submission" date="2015-08" db="UniProtKB">
        <authorList>
            <consortium name="WormBaseParasite"/>
        </authorList>
    </citation>
    <scope>IDENTIFICATION</scope>
</reference>
<protein>
    <submittedName>
        <fullName evidence="3 4">Uncharacterized protein</fullName>
    </submittedName>
</protein>
<keyword evidence="2" id="KW-1185">Reference proteome</keyword>
<dbReference type="WBParaSite" id="SSTP_0000653800.1">
    <property type="protein sequence ID" value="SSTP_0000653800.1"/>
    <property type="gene ID" value="SSTP_0000653800"/>
</dbReference>